<dbReference type="CDD" id="cd14521">
    <property type="entry name" value="DSP_fungal_SDP1-like"/>
    <property type="match status" value="1"/>
</dbReference>
<feature type="domain" description="Tyrosine-protein phosphatase" evidence="6">
    <location>
        <begin position="71"/>
        <end position="228"/>
    </location>
</feature>
<dbReference type="GO" id="GO:0033550">
    <property type="term" value="F:MAP kinase tyrosine phosphatase activity"/>
    <property type="evidence" value="ECO:0007669"/>
    <property type="project" value="TreeGrafter"/>
</dbReference>
<feature type="compositionally biased region" description="Acidic residues" evidence="5">
    <location>
        <begin position="35"/>
        <end position="55"/>
    </location>
</feature>
<evidence type="ECO:0000259" key="6">
    <source>
        <dbReference type="PROSITE" id="PS50054"/>
    </source>
</evidence>
<reference evidence="8 9" key="1">
    <citation type="submission" date="2019-04" db="EMBL/GenBank/DDBJ databases">
        <title>Comparative genomics and transcriptomics to analyze fruiting body development in filamentous ascomycetes.</title>
        <authorList>
            <consortium name="DOE Joint Genome Institute"/>
            <person name="Lutkenhaus R."/>
            <person name="Traeger S."/>
            <person name="Breuer J."/>
            <person name="Kuo A."/>
            <person name="Lipzen A."/>
            <person name="Pangilinan J."/>
            <person name="Dilworth D."/>
            <person name="Sandor L."/>
            <person name="Poggeler S."/>
            <person name="Barry K."/>
            <person name="Grigoriev I.V."/>
            <person name="Nowrousian M."/>
        </authorList>
    </citation>
    <scope>NUCLEOTIDE SEQUENCE [LARGE SCALE GENOMIC DNA]</scope>
    <source>
        <strain evidence="8 9">CBS 389.68</strain>
    </source>
</reference>
<proteinExistence type="inferred from homology"/>
<dbReference type="GO" id="GO:0008330">
    <property type="term" value="F:protein tyrosine/threonine phosphatase activity"/>
    <property type="evidence" value="ECO:0007669"/>
    <property type="project" value="TreeGrafter"/>
</dbReference>
<keyword evidence="4" id="KW-0904">Protein phosphatase</keyword>
<dbReference type="Proteomes" id="UP000298138">
    <property type="component" value="Unassembled WGS sequence"/>
</dbReference>
<keyword evidence="3" id="KW-0378">Hydrolase</keyword>
<dbReference type="OrthoDB" id="426001at2759"/>
<gene>
    <name evidence="8" type="ORF">EX30DRAFT_311939</name>
</gene>
<evidence type="ECO:0000256" key="1">
    <source>
        <dbReference type="ARBA" id="ARBA00008601"/>
    </source>
</evidence>
<feature type="region of interest" description="Disordered" evidence="5">
    <location>
        <begin position="1"/>
        <end position="70"/>
    </location>
</feature>
<dbReference type="GO" id="GO:0005634">
    <property type="term" value="C:nucleus"/>
    <property type="evidence" value="ECO:0007669"/>
    <property type="project" value="TreeGrafter"/>
</dbReference>
<name>A0A4S2MJ53_9PEZI</name>
<feature type="compositionally biased region" description="Low complexity" evidence="5">
    <location>
        <begin position="18"/>
        <end position="28"/>
    </location>
</feature>
<dbReference type="GO" id="GO:0005829">
    <property type="term" value="C:cytosol"/>
    <property type="evidence" value="ECO:0007669"/>
    <property type="project" value="TreeGrafter"/>
</dbReference>
<dbReference type="EMBL" id="ML220165">
    <property type="protein sequence ID" value="TGZ76853.1"/>
    <property type="molecule type" value="Genomic_DNA"/>
</dbReference>
<dbReference type="EC" id="3.1.3.48" evidence="2"/>
<evidence type="ECO:0000259" key="7">
    <source>
        <dbReference type="PROSITE" id="PS50056"/>
    </source>
</evidence>
<accession>A0A4S2MJ53</accession>
<dbReference type="AlphaFoldDB" id="A0A4S2MJ53"/>
<dbReference type="PROSITE" id="PS00383">
    <property type="entry name" value="TYR_PHOSPHATASE_1"/>
    <property type="match status" value="1"/>
</dbReference>
<evidence type="ECO:0000256" key="2">
    <source>
        <dbReference type="ARBA" id="ARBA00013064"/>
    </source>
</evidence>
<dbReference type="InterPro" id="IPR000387">
    <property type="entry name" value="Tyr_Pase_dom"/>
</dbReference>
<evidence type="ECO:0000256" key="4">
    <source>
        <dbReference type="ARBA" id="ARBA00022912"/>
    </source>
</evidence>
<dbReference type="SUPFAM" id="SSF52799">
    <property type="entry name" value="(Phosphotyrosine protein) phosphatases II"/>
    <property type="match status" value="1"/>
</dbReference>
<dbReference type="Pfam" id="PF00782">
    <property type="entry name" value="DSPc"/>
    <property type="match status" value="1"/>
</dbReference>
<comment type="similarity">
    <text evidence="1">Belongs to the protein-tyrosine phosphatase family. Non-receptor class dual specificity subfamily.</text>
</comment>
<feature type="region of interest" description="Disordered" evidence="5">
    <location>
        <begin position="107"/>
        <end position="128"/>
    </location>
</feature>
<evidence type="ECO:0000256" key="5">
    <source>
        <dbReference type="SAM" id="MobiDB-lite"/>
    </source>
</evidence>
<feature type="domain" description="Tyrosine specific protein phosphatases" evidence="7">
    <location>
        <begin position="149"/>
        <end position="207"/>
    </location>
</feature>
<evidence type="ECO:0000313" key="9">
    <source>
        <dbReference type="Proteomes" id="UP000298138"/>
    </source>
</evidence>
<dbReference type="InterPro" id="IPR016130">
    <property type="entry name" value="Tyr_Pase_AS"/>
</dbReference>
<sequence>MRWTNSDKLPEDDVSRKASTATTATSTSPETLTEINEEDDVDNNVNNADEDEDDFHEPRSGEPNSPAYPNGPLCIFDPNIYLFSEPDAALASQFDVVINVAREVSNPFLSPPSPPSPDTLFSPIDAPAPTPPKHPEYIHLPWDHNTLILPSLPTLTTLLSSRSAAGKRILVHCQCGVSRSATLLIAYAMYRDPRKTMQEAYAEVKRRSRWIGPNMGLIYQLTDWKKQL</sequence>
<evidence type="ECO:0000313" key="8">
    <source>
        <dbReference type="EMBL" id="TGZ76853.1"/>
    </source>
</evidence>
<dbReference type="GO" id="GO:0043409">
    <property type="term" value="P:negative regulation of MAPK cascade"/>
    <property type="evidence" value="ECO:0007669"/>
    <property type="project" value="TreeGrafter"/>
</dbReference>
<feature type="non-terminal residue" evidence="8">
    <location>
        <position position="228"/>
    </location>
</feature>
<evidence type="ECO:0000256" key="3">
    <source>
        <dbReference type="ARBA" id="ARBA00022801"/>
    </source>
</evidence>
<organism evidence="8 9">
    <name type="scientific">Ascodesmis nigricans</name>
    <dbReference type="NCBI Taxonomy" id="341454"/>
    <lineage>
        <taxon>Eukaryota</taxon>
        <taxon>Fungi</taxon>
        <taxon>Dikarya</taxon>
        <taxon>Ascomycota</taxon>
        <taxon>Pezizomycotina</taxon>
        <taxon>Pezizomycetes</taxon>
        <taxon>Pezizales</taxon>
        <taxon>Ascodesmidaceae</taxon>
        <taxon>Ascodesmis</taxon>
    </lineage>
</organism>
<dbReference type="InParanoid" id="A0A4S2MJ53"/>
<keyword evidence="9" id="KW-1185">Reference proteome</keyword>
<dbReference type="Gene3D" id="3.90.190.10">
    <property type="entry name" value="Protein tyrosine phosphatase superfamily"/>
    <property type="match status" value="1"/>
</dbReference>
<dbReference type="InterPro" id="IPR029021">
    <property type="entry name" value="Prot-tyrosine_phosphatase-like"/>
</dbReference>
<dbReference type="PROSITE" id="PS50056">
    <property type="entry name" value="TYR_PHOSPHATASE_2"/>
    <property type="match status" value="1"/>
</dbReference>
<protein>
    <recommendedName>
        <fullName evidence="2">protein-tyrosine-phosphatase</fullName>
        <ecNumber evidence="2">3.1.3.48</ecNumber>
    </recommendedName>
</protein>
<dbReference type="PANTHER" id="PTHR10159:SF519">
    <property type="entry name" value="DUAL SPECIFICITY PROTEIN PHOSPHATASE MPK3"/>
    <property type="match status" value="1"/>
</dbReference>
<dbReference type="PANTHER" id="PTHR10159">
    <property type="entry name" value="DUAL SPECIFICITY PROTEIN PHOSPHATASE"/>
    <property type="match status" value="1"/>
</dbReference>
<dbReference type="STRING" id="341454.A0A4S2MJ53"/>
<dbReference type="InterPro" id="IPR020422">
    <property type="entry name" value="TYR_PHOSPHATASE_DUAL_dom"/>
</dbReference>
<dbReference type="SMART" id="SM00195">
    <property type="entry name" value="DSPc"/>
    <property type="match status" value="1"/>
</dbReference>
<dbReference type="InterPro" id="IPR000340">
    <property type="entry name" value="Dual-sp_phosphatase_cat-dom"/>
</dbReference>
<dbReference type="GO" id="GO:0017017">
    <property type="term" value="F:MAP kinase tyrosine/serine/threonine phosphatase activity"/>
    <property type="evidence" value="ECO:0007669"/>
    <property type="project" value="TreeGrafter"/>
</dbReference>
<dbReference type="FunCoup" id="A0A4S2MJ53">
    <property type="interactions" value="466"/>
</dbReference>
<dbReference type="PROSITE" id="PS50054">
    <property type="entry name" value="TYR_PHOSPHATASE_DUAL"/>
    <property type="match status" value="1"/>
</dbReference>